<evidence type="ECO:0000313" key="2">
    <source>
        <dbReference type="EMBL" id="SBS72938.1"/>
    </source>
</evidence>
<proteinExistence type="predicted"/>
<dbReference type="InterPro" id="IPR052509">
    <property type="entry name" value="Metal_resp_DNA-bind_regulator"/>
</dbReference>
<dbReference type="InterPro" id="IPR036390">
    <property type="entry name" value="WH_DNA-bd_sf"/>
</dbReference>
<protein>
    <submittedName>
        <fullName evidence="2">Transcriptional regulator</fullName>
    </submittedName>
</protein>
<dbReference type="AlphaFoldDB" id="A0A1Y5PAK4"/>
<dbReference type="InterPro" id="IPR005149">
    <property type="entry name" value="Tscrpt_reg_PadR_N"/>
</dbReference>
<dbReference type="PANTHER" id="PTHR33169">
    <property type="entry name" value="PADR-FAMILY TRANSCRIPTIONAL REGULATOR"/>
    <property type="match status" value="1"/>
</dbReference>
<organism evidence="2">
    <name type="scientific">uncultured Microbacterium sp</name>
    <dbReference type="NCBI Taxonomy" id="191216"/>
    <lineage>
        <taxon>Bacteria</taxon>
        <taxon>Bacillati</taxon>
        <taxon>Actinomycetota</taxon>
        <taxon>Actinomycetes</taxon>
        <taxon>Micrococcales</taxon>
        <taxon>Microbacteriaceae</taxon>
        <taxon>Microbacterium</taxon>
        <taxon>environmental samples</taxon>
    </lineage>
</organism>
<name>A0A1Y5PAK4_9MICO</name>
<dbReference type="RefSeq" id="WP_295576244.1">
    <property type="nucleotide sequence ID" value="NZ_FLQR01000007.1"/>
</dbReference>
<dbReference type="EMBL" id="FLQR01000007">
    <property type="protein sequence ID" value="SBS72938.1"/>
    <property type="molecule type" value="Genomic_DNA"/>
</dbReference>
<accession>A0A1Y5PAK4</accession>
<dbReference type="Gene3D" id="1.10.10.10">
    <property type="entry name" value="Winged helix-like DNA-binding domain superfamily/Winged helix DNA-binding domain"/>
    <property type="match status" value="1"/>
</dbReference>
<dbReference type="InterPro" id="IPR036388">
    <property type="entry name" value="WH-like_DNA-bd_sf"/>
</dbReference>
<dbReference type="SUPFAM" id="SSF46785">
    <property type="entry name" value="Winged helix' DNA-binding domain"/>
    <property type="match status" value="1"/>
</dbReference>
<evidence type="ECO:0000259" key="1">
    <source>
        <dbReference type="Pfam" id="PF03551"/>
    </source>
</evidence>
<gene>
    <name evidence="2" type="ORF">MIPYR_30309</name>
</gene>
<dbReference type="Pfam" id="PF03551">
    <property type="entry name" value="PadR"/>
    <property type="match status" value="1"/>
</dbReference>
<feature type="domain" description="Transcription regulator PadR N-terminal" evidence="1">
    <location>
        <begin position="15"/>
        <end position="88"/>
    </location>
</feature>
<dbReference type="PANTHER" id="PTHR33169:SF27">
    <property type="entry name" value="TRANSCRIPTIONAL REGULATOR PADR FAMILY PROTEIN"/>
    <property type="match status" value="1"/>
</dbReference>
<sequence length="209" mass="23387">MPDSHTRLTPLAVVVLGLLREGDMHPYEMRRLIRERRDDRLVSVANGTFYHAVGRLERDGLIVAVGVDRHGSRPERTTYALTDAGRAASVAWIRRELPRIDNLLEFRVALAEAHVLPRPDATHLLTRRRAELTAHREDLRAGLAAADGRGVPFQFLVELDREVALLDADLVWLDTLLARLADPGTAWGVHELPAATRDTLTAYRESVLS</sequence>
<reference evidence="2" key="1">
    <citation type="submission" date="2016-03" db="EMBL/GenBank/DDBJ databases">
        <authorList>
            <person name="Ploux O."/>
        </authorList>
    </citation>
    <scope>NUCLEOTIDE SEQUENCE</scope>
    <source>
        <strain evidence="2">UC1</strain>
    </source>
</reference>